<protein>
    <submittedName>
        <fullName evidence="1">Uncharacterized protein</fullName>
    </submittedName>
</protein>
<accession>A0A1I6GPS7</accession>
<dbReference type="AlphaFoldDB" id="A0A1I6GPS7"/>
<evidence type="ECO:0000313" key="1">
    <source>
        <dbReference type="EMBL" id="SFR44233.1"/>
    </source>
</evidence>
<organism evidence="1 2">
    <name type="scientific">Yoonia tamlensis</name>
    <dbReference type="NCBI Taxonomy" id="390270"/>
    <lineage>
        <taxon>Bacteria</taxon>
        <taxon>Pseudomonadati</taxon>
        <taxon>Pseudomonadota</taxon>
        <taxon>Alphaproteobacteria</taxon>
        <taxon>Rhodobacterales</taxon>
        <taxon>Paracoccaceae</taxon>
        <taxon>Yoonia</taxon>
    </lineage>
</organism>
<name>A0A1I6GPS7_9RHOB</name>
<proteinExistence type="predicted"/>
<dbReference type="Proteomes" id="UP000199478">
    <property type="component" value="Unassembled WGS sequence"/>
</dbReference>
<gene>
    <name evidence="1" type="ORF">SAMN04488005_2007</name>
</gene>
<dbReference type="EMBL" id="FOYP01000001">
    <property type="protein sequence ID" value="SFR44233.1"/>
    <property type="molecule type" value="Genomic_DNA"/>
</dbReference>
<evidence type="ECO:0000313" key="2">
    <source>
        <dbReference type="Proteomes" id="UP000199478"/>
    </source>
</evidence>
<sequence length="56" mass="6470">MNICIATTFRRAITSKTEFLSQARPNALCDRSQFAIRFADAKQTSLRPKISYVFER</sequence>
<reference evidence="2" key="1">
    <citation type="submission" date="2016-10" db="EMBL/GenBank/DDBJ databases">
        <authorList>
            <person name="Varghese N."/>
            <person name="Submissions S."/>
        </authorList>
    </citation>
    <scope>NUCLEOTIDE SEQUENCE [LARGE SCALE GENOMIC DNA]</scope>
    <source>
        <strain evidence="2">DSM 26879</strain>
    </source>
</reference>
<keyword evidence="2" id="KW-1185">Reference proteome</keyword>